<dbReference type="PANTHER" id="PTHR30004">
    <property type="entry name" value="4-HYDROXYTHREONINE-4-PHOSPHATE DEHYDROGENASE"/>
    <property type="match status" value="1"/>
</dbReference>
<evidence type="ECO:0000256" key="4">
    <source>
        <dbReference type="SAM" id="MobiDB-lite"/>
    </source>
</evidence>
<dbReference type="eggNOG" id="COG1995">
    <property type="taxonomic scope" value="Bacteria"/>
</dbReference>
<dbReference type="InterPro" id="IPR005255">
    <property type="entry name" value="PdxA_fam"/>
</dbReference>
<dbReference type="Proteomes" id="UP000002772">
    <property type="component" value="Unassembled WGS sequence"/>
</dbReference>
<feature type="compositionally biased region" description="Basic and acidic residues" evidence="4">
    <location>
        <begin position="367"/>
        <end position="376"/>
    </location>
</feature>
<dbReference type="GO" id="GO:0050570">
    <property type="term" value="F:4-hydroxythreonine-4-phosphate dehydrogenase activity"/>
    <property type="evidence" value="ECO:0007669"/>
    <property type="project" value="UniProtKB-EC"/>
</dbReference>
<feature type="region of interest" description="Disordered" evidence="4">
    <location>
        <begin position="351"/>
        <end position="392"/>
    </location>
</feature>
<keyword evidence="2 5" id="KW-0560">Oxidoreductase</keyword>
<protein>
    <submittedName>
        <fullName evidence="5">4-hydroxythreonine-4-phosphate dehydrogenase</fullName>
        <ecNumber evidence="5">1.1.1.262</ecNumber>
    </submittedName>
</protein>
<dbReference type="GO" id="GO:0051287">
    <property type="term" value="F:NAD binding"/>
    <property type="evidence" value="ECO:0007669"/>
    <property type="project" value="InterPro"/>
</dbReference>
<dbReference type="OrthoDB" id="9801783at2"/>
<sequence length="392" mass="43185">MDNKKIRVALTHGDTNGIGYELIFKAFESSMMFDICTPVIYGSPKIATYHCDALGIDKKMFSIISNASEAKDNRINLLMAFNEDIKVDLGMPSQDASRAAIKSLDRAITDYKEGLFDVLVTAPVEEDNMHVDGFNFPCNERFIESCVSGNKKGLDILVSNSLRLSSLTGDIALRDVPAAITTACVIEKVAMLYTALRRDFCIESPRIAVLALNPNDSEAHPGKEEQEIITPALQKLSDTGVCVFGPYQSERFFANGDFMAFDAVLSMYEDQGRAPLKALNPDGNVHYLAGLPIISTSPDVTPRYDIAGKGKADAQAMRNAIYLAVDCFRRRTAFDAPYANPLQKIYKERKDESEKVRFAIPKKRAPHKDAGKREENDSSAQSAATTHTETTA</sequence>
<dbReference type="Gene3D" id="3.40.718.10">
    <property type="entry name" value="Isopropylmalate Dehydrogenase"/>
    <property type="match status" value="1"/>
</dbReference>
<gene>
    <name evidence="5" type="ORF">Premu_2159</name>
</gene>
<dbReference type="EMBL" id="GL945017">
    <property type="protein sequence ID" value="EGN57549.1"/>
    <property type="molecule type" value="Genomic_DNA"/>
</dbReference>
<evidence type="ECO:0000256" key="1">
    <source>
        <dbReference type="ARBA" id="ARBA00022723"/>
    </source>
</evidence>
<evidence type="ECO:0000313" key="6">
    <source>
        <dbReference type="Proteomes" id="UP000002772"/>
    </source>
</evidence>
<proteinExistence type="predicted"/>
<organism evidence="5 6">
    <name type="scientific">Hallella multisaccharivorax DSM 17128</name>
    <dbReference type="NCBI Taxonomy" id="688246"/>
    <lineage>
        <taxon>Bacteria</taxon>
        <taxon>Pseudomonadati</taxon>
        <taxon>Bacteroidota</taxon>
        <taxon>Bacteroidia</taxon>
        <taxon>Bacteroidales</taxon>
        <taxon>Prevotellaceae</taxon>
        <taxon>Hallella</taxon>
    </lineage>
</organism>
<dbReference type="EC" id="1.1.1.262" evidence="5"/>
<accession>F8N803</accession>
<keyword evidence="1" id="KW-0479">Metal-binding</keyword>
<dbReference type="PANTHER" id="PTHR30004:SF6">
    <property type="entry name" value="D-THREONATE 4-PHOSPHATE DEHYDROGENASE"/>
    <property type="match status" value="1"/>
</dbReference>
<dbReference type="HOGENOM" id="CLU_040168_4_0_10"/>
<dbReference type="GO" id="GO:0046872">
    <property type="term" value="F:metal ion binding"/>
    <property type="evidence" value="ECO:0007669"/>
    <property type="project" value="UniProtKB-KW"/>
</dbReference>
<reference evidence="6" key="1">
    <citation type="journal article" date="2011" name="Stand. Genomic Sci.">
        <title>Non-contiguous finished genome sequence of the opportunistic oral pathogen Prevotella multisaccharivorax type strain (PPPA20).</title>
        <authorList>
            <person name="Pati A."/>
            <person name="Gronow S."/>
            <person name="Lu M."/>
            <person name="Lapidus A."/>
            <person name="Nolan M."/>
            <person name="Lucas S."/>
            <person name="Hammon N."/>
            <person name="Deshpande S."/>
            <person name="Cheng J.F."/>
            <person name="Tapia R."/>
            <person name="Han C."/>
            <person name="Goodwin L."/>
            <person name="Pitluck S."/>
            <person name="Liolios K."/>
            <person name="Pagani I."/>
            <person name="Mavromatis K."/>
            <person name="Mikhailova N."/>
            <person name="Huntemann M."/>
            <person name="Chen A."/>
            <person name="Palaniappan K."/>
            <person name="Land M."/>
            <person name="Hauser L."/>
            <person name="Detter J.C."/>
            <person name="Brambilla E.M."/>
            <person name="Rohde M."/>
            <person name="Goker M."/>
            <person name="Woyke T."/>
            <person name="Bristow J."/>
            <person name="Eisen J.A."/>
            <person name="Markowitz V."/>
            <person name="Hugenholtz P."/>
            <person name="Kyrpides N.C."/>
            <person name="Klenk H.P."/>
            <person name="Ivanova N."/>
        </authorList>
    </citation>
    <scope>NUCLEOTIDE SEQUENCE [LARGE SCALE GENOMIC DNA]</scope>
    <source>
        <strain evidence="6">DSM 17128</strain>
    </source>
</reference>
<evidence type="ECO:0000256" key="3">
    <source>
        <dbReference type="ARBA" id="ARBA00023027"/>
    </source>
</evidence>
<dbReference type="SUPFAM" id="SSF53659">
    <property type="entry name" value="Isocitrate/Isopropylmalate dehydrogenase-like"/>
    <property type="match status" value="1"/>
</dbReference>
<dbReference type="STRING" id="688246.Premu_2159"/>
<evidence type="ECO:0000256" key="2">
    <source>
        <dbReference type="ARBA" id="ARBA00023002"/>
    </source>
</evidence>
<evidence type="ECO:0000313" key="5">
    <source>
        <dbReference type="EMBL" id="EGN57549.1"/>
    </source>
</evidence>
<dbReference type="RefSeq" id="WP_007575184.1">
    <property type="nucleotide sequence ID" value="NZ_BPTS01000002.1"/>
</dbReference>
<dbReference type="Pfam" id="PF04166">
    <property type="entry name" value="PdxA"/>
    <property type="match status" value="1"/>
</dbReference>
<dbReference type="AlphaFoldDB" id="F8N803"/>
<feature type="compositionally biased region" description="Polar residues" evidence="4">
    <location>
        <begin position="378"/>
        <end position="392"/>
    </location>
</feature>
<name>F8N803_9BACT</name>
<keyword evidence="3" id="KW-0520">NAD</keyword>
<keyword evidence="6" id="KW-1185">Reference proteome</keyword>